<organism evidence="2 3">
    <name type="scientific">Pongo abelii</name>
    <name type="common">Sumatran orangutan</name>
    <name type="synonym">Pongo pygmaeus abelii</name>
    <dbReference type="NCBI Taxonomy" id="9601"/>
    <lineage>
        <taxon>Eukaryota</taxon>
        <taxon>Metazoa</taxon>
        <taxon>Chordata</taxon>
        <taxon>Craniata</taxon>
        <taxon>Vertebrata</taxon>
        <taxon>Euteleostomi</taxon>
        <taxon>Mammalia</taxon>
        <taxon>Eutheria</taxon>
        <taxon>Euarchontoglires</taxon>
        <taxon>Primates</taxon>
        <taxon>Haplorrhini</taxon>
        <taxon>Catarrhini</taxon>
        <taxon>Hominidae</taxon>
        <taxon>Pongo</taxon>
    </lineage>
</organism>
<evidence type="ECO:0000256" key="1">
    <source>
        <dbReference type="SAM" id="SignalP"/>
    </source>
</evidence>
<reference evidence="2" key="2">
    <citation type="submission" date="2025-08" db="UniProtKB">
        <authorList>
            <consortium name="Ensembl"/>
        </authorList>
    </citation>
    <scope>IDENTIFICATION</scope>
</reference>
<reference evidence="2" key="3">
    <citation type="submission" date="2025-09" db="UniProtKB">
        <authorList>
            <consortium name="Ensembl"/>
        </authorList>
    </citation>
    <scope>IDENTIFICATION</scope>
</reference>
<feature type="chain" id="PRO_5035283659" description="Secreted protein" evidence="1">
    <location>
        <begin position="22"/>
        <end position="117"/>
    </location>
</feature>
<dbReference type="Proteomes" id="UP000001595">
    <property type="component" value="Chromosome 1"/>
</dbReference>
<dbReference type="Ensembl" id="ENSPPYT00000057351.1">
    <property type="protein sequence ID" value="ENSPPYP00000043539.1"/>
    <property type="gene ID" value="ENSPPYG00000041067.1"/>
</dbReference>
<evidence type="ECO:0008006" key="4">
    <source>
        <dbReference type="Google" id="ProtNLM"/>
    </source>
</evidence>
<accession>A0A8I5YRH6</accession>
<reference evidence="2 3" key="1">
    <citation type="submission" date="2008-02" db="EMBL/GenBank/DDBJ databases">
        <title>A 6x draft sequence assembly of the Pongo pygmaeus abelii genome.</title>
        <authorList>
            <person name="Wilson R.K."/>
            <person name="Mardis E."/>
        </authorList>
    </citation>
    <scope>NUCLEOTIDE SEQUENCE [LARGE SCALE GENOMIC DNA]</scope>
</reference>
<dbReference type="PANTHER" id="PTHR46254:SF3">
    <property type="entry name" value="SECRETED PROTEIN"/>
    <property type="match status" value="1"/>
</dbReference>
<dbReference type="AlphaFoldDB" id="A0A8I5YRH6"/>
<keyword evidence="3" id="KW-1185">Reference proteome</keyword>
<proteinExistence type="predicted"/>
<dbReference type="GeneTree" id="ENSGT00940000161627"/>
<name>A0A8I5YRH6_PONAB</name>
<feature type="signal peptide" evidence="1">
    <location>
        <begin position="1"/>
        <end position="21"/>
    </location>
</feature>
<evidence type="ECO:0000313" key="3">
    <source>
        <dbReference type="Proteomes" id="UP000001595"/>
    </source>
</evidence>
<evidence type="ECO:0000313" key="2">
    <source>
        <dbReference type="Ensembl" id="ENSPPYP00000043539.1"/>
    </source>
</evidence>
<dbReference type="PRINTS" id="PR02045">
    <property type="entry name" value="F138DOMAIN"/>
</dbReference>
<sequence>MEVVYLIMFFFFFFFEMESHSATQAGVQWCNLSWLQPPPPGFKQFSCLSLPSSRDYMHTPPHPGNFCVFVEMEFHYVGQAGLELLTSSDPHVSTSQIVGITGMNHHAWPSYYSCGSE</sequence>
<keyword evidence="1" id="KW-0732">Signal</keyword>
<dbReference type="OMA" id="VFVEMEF"/>
<protein>
    <recommendedName>
        <fullName evidence="4">Secreted protein</fullName>
    </recommendedName>
</protein>
<dbReference type="PANTHER" id="PTHR46254">
    <property type="entry name" value="PROTEIN GVQW1-RELATED"/>
    <property type="match status" value="1"/>
</dbReference>